<keyword evidence="3" id="KW-1185">Reference proteome</keyword>
<gene>
    <name evidence="2" type="ORF">GPUH_LOCUS4724</name>
</gene>
<reference evidence="4" key="1">
    <citation type="submission" date="2016-06" db="UniProtKB">
        <authorList>
            <consortium name="WormBaseParasite"/>
        </authorList>
    </citation>
    <scope>IDENTIFICATION</scope>
</reference>
<keyword evidence="1" id="KW-1133">Transmembrane helix</keyword>
<feature type="transmembrane region" description="Helical" evidence="1">
    <location>
        <begin position="14"/>
        <end position="37"/>
    </location>
</feature>
<dbReference type="EMBL" id="UYRT01009249">
    <property type="protein sequence ID" value="VDK46945.1"/>
    <property type="molecule type" value="Genomic_DNA"/>
</dbReference>
<evidence type="ECO:0000313" key="3">
    <source>
        <dbReference type="Proteomes" id="UP000271098"/>
    </source>
</evidence>
<proteinExistence type="predicted"/>
<keyword evidence="1" id="KW-0472">Membrane</keyword>
<sequence length="87" mass="9998">MAAVQPVKAPVYKILLPGAVSGIIILTIMITVEIYTYGQYQWAKNRPNKVVLTRQFLKALRQQHRLAEQQGSLSLFILLFLKLFFFC</sequence>
<evidence type="ECO:0000313" key="4">
    <source>
        <dbReference type="WBParaSite" id="GPUH_0000473101-mRNA-1"/>
    </source>
</evidence>
<evidence type="ECO:0000313" key="2">
    <source>
        <dbReference type="EMBL" id="VDK46945.1"/>
    </source>
</evidence>
<protein>
    <submittedName>
        <fullName evidence="2 4">Uncharacterized protein</fullName>
    </submittedName>
</protein>
<name>A0A183D7N3_9BILA</name>
<accession>A0A183D7N3</accession>
<dbReference type="WBParaSite" id="GPUH_0000473101-mRNA-1">
    <property type="protein sequence ID" value="GPUH_0000473101-mRNA-1"/>
    <property type="gene ID" value="GPUH_0000473101"/>
</dbReference>
<evidence type="ECO:0000256" key="1">
    <source>
        <dbReference type="SAM" id="Phobius"/>
    </source>
</evidence>
<keyword evidence="1" id="KW-0812">Transmembrane</keyword>
<dbReference type="AlphaFoldDB" id="A0A183D7N3"/>
<dbReference type="Proteomes" id="UP000271098">
    <property type="component" value="Unassembled WGS sequence"/>
</dbReference>
<organism evidence="4">
    <name type="scientific">Gongylonema pulchrum</name>
    <dbReference type="NCBI Taxonomy" id="637853"/>
    <lineage>
        <taxon>Eukaryota</taxon>
        <taxon>Metazoa</taxon>
        <taxon>Ecdysozoa</taxon>
        <taxon>Nematoda</taxon>
        <taxon>Chromadorea</taxon>
        <taxon>Rhabditida</taxon>
        <taxon>Spirurina</taxon>
        <taxon>Spiruromorpha</taxon>
        <taxon>Spiruroidea</taxon>
        <taxon>Gongylonematidae</taxon>
        <taxon>Gongylonema</taxon>
    </lineage>
</organism>
<reference evidence="2 3" key="2">
    <citation type="submission" date="2018-11" db="EMBL/GenBank/DDBJ databases">
        <authorList>
            <consortium name="Pathogen Informatics"/>
        </authorList>
    </citation>
    <scope>NUCLEOTIDE SEQUENCE [LARGE SCALE GENOMIC DNA]</scope>
</reference>